<keyword evidence="2" id="KW-1185">Reference proteome</keyword>
<name>A0A392N2E6_9FABA</name>
<organism evidence="1 2">
    <name type="scientific">Trifolium medium</name>
    <dbReference type="NCBI Taxonomy" id="97028"/>
    <lineage>
        <taxon>Eukaryota</taxon>
        <taxon>Viridiplantae</taxon>
        <taxon>Streptophyta</taxon>
        <taxon>Embryophyta</taxon>
        <taxon>Tracheophyta</taxon>
        <taxon>Spermatophyta</taxon>
        <taxon>Magnoliopsida</taxon>
        <taxon>eudicotyledons</taxon>
        <taxon>Gunneridae</taxon>
        <taxon>Pentapetalae</taxon>
        <taxon>rosids</taxon>
        <taxon>fabids</taxon>
        <taxon>Fabales</taxon>
        <taxon>Fabaceae</taxon>
        <taxon>Papilionoideae</taxon>
        <taxon>50 kb inversion clade</taxon>
        <taxon>NPAAA clade</taxon>
        <taxon>Hologalegina</taxon>
        <taxon>IRL clade</taxon>
        <taxon>Trifolieae</taxon>
        <taxon>Trifolium</taxon>
    </lineage>
</organism>
<protein>
    <submittedName>
        <fullName evidence="1">Uncharacterized protein</fullName>
    </submittedName>
</protein>
<sequence length="78" mass="9130">SKDWTLETCQFTTITWDSYMEVRTYHNGFVSGLPRIKKEYNSIWGSKIRIPVLKSIPGNYEHLIEDEHVTSSLNRQAI</sequence>
<dbReference type="Proteomes" id="UP000265520">
    <property type="component" value="Unassembled WGS sequence"/>
</dbReference>
<evidence type="ECO:0000313" key="1">
    <source>
        <dbReference type="EMBL" id="MCH93138.1"/>
    </source>
</evidence>
<gene>
    <name evidence="1" type="ORF">A2U01_0014086</name>
</gene>
<accession>A0A392N2E6</accession>
<reference evidence="1 2" key="1">
    <citation type="journal article" date="2018" name="Front. Plant Sci.">
        <title>Red Clover (Trifolium pratense) and Zigzag Clover (T. medium) - A Picture of Genomic Similarities and Differences.</title>
        <authorList>
            <person name="Dluhosova J."/>
            <person name="Istvanek J."/>
            <person name="Nedelnik J."/>
            <person name="Repkova J."/>
        </authorList>
    </citation>
    <scope>NUCLEOTIDE SEQUENCE [LARGE SCALE GENOMIC DNA]</scope>
    <source>
        <strain evidence="2">cv. 10/8</strain>
        <tissue evidence="1">Leaf</tissue>
    </source>
</reference>
<dbReference type="AlphaFoldDB" id="A0A392N2E6"/>
<dbReference type="EMBL" id="LXQA010024255">
    <property type="protein sequence ID" value="MCH93138.1"/>
    <property type="molecule type" value="Genomic_DNA"/>
</dbReference>
<proteinExistence type="predicted"/>
<comment type="caution">
    <text evidence="1">The sequence shown here is derived from an EMBL/GenBank/DDBJ whole genome shotgun (WGS) entry which is preliminary data.</text>
</comment>
<evidence type="ECO:0000313" key="2">
    <source>
        <dbReference type="Proteomes" id="UP000265520"/>
    </source>
</evidence>
<feature type="non-terminal residue" evidence="1">
    <location>
        <position position="1"/>
    </location>
</feature>